<dbReference type="AlphaFoldDB" id="G9KMC5"/>
<proteinExistence type="evidence at transcript level"/>
<sequence length="117" mass="12912">VMGKVCTQLLVSRPDEENITSYLQLIEKCLTHEVRPSLGSQKGQGFPHQKKRLLSWKQQVLKLLRTFPRRSRDAELPAAERLGIRLQLASHSWLCGDGGGPADPAAVPHASPGPPTR</sequence>
<dbReference type="EMBL" id="JP017456">
    <property type="protein sequence ID" value="AES06054.1"/>
    <property type="molecule type" value="mRNA"/>
</dbReference>
<dbReference type="GO" id="GO:0000289">
    <property type="term" value="P:nuclear-transcribed mRNA poly(A) tail shortening"/>
    <property type="evidence" value="ECO:0007669"/>
    <property type="project" value="TreeGrafter"/>
</dbReference>
<dbReference type="GO" id="GO:0003729">
    <property type="term" value="F:mRNA binding"/>
    <property type="evidence" value="ECO:0007669"/>
    <property type="project" value="TreeGrafter"/>
</dbReference>
<keyword evidence="2" id="KW-0963">Cytoplasm</keyword>
<dbReference type="PANTHER" id="PTHR12515:SF9">
    <property type="entry name" value="PROTEIN SMAUG HOMOLOG 2"/>
    <property type="match status" value="1"/>
</dbReference>
<dbReference type="PANTHER" id="PTHR12515">
    <property type="entry name" value="STERILE ALPHA MOTIF DOMAIN CONTAINING PROTEIN 4-RELATED"/>
    <property type="match status" value="1"/>
</dbReference>
<evidence type="ECO:0000256" key="2">
    <source>
        <dbReference type="ARBA" id="ARBA00022490"/>
    </source>
</evidence>
<accession>G9KMC5</accession>
<dbReference type="InterPro" id="IPR037093">
    <property type="entry name" value="PHAT_dom_sf"/>
</dbReference>
<protein>
    <submittedName>
        <fullName evidence="3">Sterile alpha motif domain containing 4B</fullName>
    </submittedName>
</protein>
<evidence type="ECO:0000256" key="1">
    <source>
        <dbReference type="ARBA" id="ARBA00004496"/>
    </source>
</evidence>
<dbReference type="GO" id="GO:0030371">
    <property type="term" value="F:translation repressor activity"/>
    <property type="evidence" value="ECO:0007669"/>
    <property type="project" value="InterPro"/>
</dbReference>
<dbReference type="GO" id="GO:0000932">
    <property type="term" value="C:P-body"/>
    <property type="evidence" value="ECO:0007669"/>
    <property type="project" value="TreeGrafter"/>
</dbReference>
<feature type="non-terminal residue" evidence="3">
    <location>
        <position position="117"/>
    </location>
</feature>
<dbReference type="Gene3D" id="1.25.40.170">
    <property type="entry name" value="Smaug, PHAT domain"/>
    <property type="match status" value="1"/>
</dbReference>
<name>G9KMC5_MUSPF</name>
<comment type="subcellular location">
    <subcellularLocation>
        <location evidence="1">Cytoplasm</location>
    </subcellularLocation>
</comment>
<evidence type="ECO:0000313" key="3">
    <source>
        <dbReference type="EMBL" id="AES06054.1"/>
    </source>
</evidence>
<organism evidence="3">
    <name type="scientific">Mustela putorius furo</name>
    <name type="common">European domestic ferret</name>
    <name type="synonym">Mustela furo</name>
    <dbReference type="NCBI Taxonomy" id="9669"/>
    <lineage>
        <taxon>Eukaryota</taxon>
        <taxon>Metazoa</taxon>
        <taxon>Chordata</taxon>
        <taxon>Craniata</taxon>
        <taxon>Vertebrata</taxon>
        <taxon>Euteleostomi</taxon>
        <taxon>Mammalia</taxon>
        <taxon>Eutheria</taxon>
        <taxon>Laurasiatheria</taxon>
        <taxon>Carnivora</taxon>
        <taxon>Caniformia</taxon>
        <taxon>Musteloidea</taxon>
        <taxon>Mustelidae</taxon>
        <taxon>Mustelinae</taxon>
        <taxon>Mustela</taxon>
    </lineage>
</organism>
<reference evidence="3" key="1">
    <citation type="journal article" date="2013" name="J. Virol.">
        <title>Sequencing, annotation, and characterization of the influenza ferret infectome.</title>
        <authorList>
            <person name="Leon A.J."/>
            <person name="Banner D."/>
            <person name="Xu L."/>
            <person name="Ran L."/>
            <person name="Peng Z."/>
            <person name="Yi K."/>
            <person name="Chen C."/>
            <person name="Xu F."/>
            <person name="Huang J."/>
            <person name="Zhao Z."/>
            <person name="Lin Z."/>
            <person name="Huang S.H."/>
            <person name="Fang Y."/>
            <person name="Kelvin A.A."/>
            <person name="Ross T.M."/>
            <person name="Farooqui A."/>
            <person name="Kelvin D.J."/>
        </authorList>
    </citation>
    <scope>NUCLEOTIDE SEQUENCE</scope>
    <source>
        <tissue evidence="3">Lungs</tissue>
    </source>
</reference>
<feature type="non-terminal residue" evidence="3">
    <location>
        <position position="1"/>
    </location>
</feature>
<dbReference type="InterPro" id="IPR050897">
    <property type="entry name" value="SMAUG/VTS1_RNA-bind"/>
</dbReference>